<comment type="similarity">
    <text evidence="2">Belongs to the major facilitator superfamily.</text>
</comment>
<feature type="compositionally biased region" description="Low complexity" evidence="7">
    <location>
        <begin position="107"/>
        <end position="126"/>
    </location>
</feature>
<dbReference type="InterPro" id="IPR036259">
    <property type="entry name" value="MFS_trans_sf"/>
</dbReference>
<dbReference type="PANTHER" id="PTHR23514:SF3">
    <property type="entry name" value="BYPASS OF STOP CODON PROTEIN 6"/>
    <property type="match status" value="1"/>
</dbReference>
<dbReference type="SUPFAM" id="SSF103473">
    <property type="entry name" value="MFS general substrate transporter"/>
    <property type="match status" value="1"/>
</dbReference>
<keyword evidence="10" id="KW-1185">Reference proteome</keyword>
<feature type="transmembrane region" description="Helical" evidence="8">
    <location>
        <begin position="302"/>
        <end position="323"/>
    </location>
</feature>
<feature type="transmembrane region" description="Helical" evidence="8">
    <location>
        <begin position="181"/>
        <end position="200"/>
    </location>
</feature>
<organism evidence="9 10">
    <name type="scientific">Pleurotus eryngii</name>
    <name type="common">Boletus of the steppes</name>
    <dbReference type="NCBI Taxonomy" id="5323"/>
    <lineage>
        <taxon>Eukaryota</taxon>
        <taxon>Fungi</taxon>
        <taxon>Dikarya</taxon>
        <taxon>Basidiomycota</taxon>
        <taxon>Agaricomycotina</taxon>
        <taxon>Agaricomycetes</taxon>
        <taxon>Agaricomycetidae</taxon>
        <taxon>Agaricales</taxon>
        <taxon>Pleurotineae</taxon>
        <taxon>Pleurotaceae</taxon>
        <taxon>Pleurotus</taxon>
    </lineage>
</organism>
<feature type="transmembrane region" description="Helical" evidence="8">
    <location>
        <begin position="500"/>
        <end position="516"/>
    </location>
</feature>
<evidence type="ECO:0000256" key="6">
    <source>
        <dbReference type="ARBA" id="ARBA00023136"/>
    </source>
</evidence>
<dbReference type="PANTHER" id="PTHR23514">
    <property type="entry name" value="BYPASS OF STOP CODON PROTEIN 6"/>
    <property type="match status" value="1"/>
</dbReference>
<evidence type="ECO:0000256" key="3">
    <source>
        <dbReference type="ARBA" id="ARBA00022448"/>
    </source>
</evidence>
<name>A0A9P6A4K3_PLEER</name>
<comment type="subcellular location">
    <subcellularLocation>
        <location evidence="1">Endomembrane system</location>
        <topology evidence="1">Multi-pass membrane protein</topology>
    </subcellularLocation>
</comment>
<evidence type="ECO:0000313" key="10">
    <source>
        <dbReference type="Proteomes" id="UP000807025"/>
    </source>
</evidence>
<evidence type="ECO:0000256" key="4">
    <source>
        <dbReference type="ARBA" id="ARBA00022692"/>
    </source>
</evidence>
<gene>
    <name evidence="9" type="ORF">BDN71DRAFT_1502798</name>
</gene>
<evidence type="ECO:0000256" key="5">
    <source>
        <dbReference type="ARBA" id="ARBA00022989"/>
    </source>
</evidence>
<evidence type="ECO:0000256" key="7">
    <source>
        <dbReference type="SAM" id="MobiDB-lite"/>
    </source>
</evidence>
<feature type="transmembrane region" description="Helical" evidence="8">
    <location>
        <begin position="586"/>
        <end position="605"/>
    </location>
</feature>
<protein>
    <submittedName>
        <fullName evidence="9">MFS general substrate transporter</fullName>
    </submittedName>
</protein>
<dbReference type="AlphaFoldDB" id="A0A9P6A4K3"/>
<evidence type="ECO:0000256" key="1">
    <source>
        <dbReference type="ARBA" id="ARBA00004127"/>
    </source>
</evidence>
<feature type="transmembrane region" description="Helical" evidence="8">
    <location>
        <begin position="556"/>
        <end position="574"/>
    </location>
</feature>
<proteinExistence type="inferred from homology"/>
<feature type="transmembrane region" description="Helical" evidence="8">
    <location>
        <begin position="477"/>
        <end position="494"/>
    </location>
</feature>
<keyword evidence="3" id="KW-0813">Transport</keyword>
<dbReference type="Gene3D" id="1.20.1250.20">
    <property type="entry name" value="MFS general substrate transporter like domains"/>
    <property type="match status" value="1"/>
</dbReference>
<feature type="region of interest" description="Disordered" evidence="7">
    <location>
        <begin position="105"/>
        <end position="126"/>
    </location>
</feature>
<accession>A0A9P6A4K3</accession>
<keyword evidence="4 8" id="KW-0812">Transmembrane</keyword>
<feature type="transmembrane region" description="Helical" evidence="8">
    <location>
        <begin position="267"/>
        <end position="290"/>
    </location>
</feature>
<evidence type="ECO:0000256" key="2">
    <source>
        <dbReference type="ARBA" id="ARBA00008335"/>
    </source>
</evidence>
<reference evidence="9" key="1">
    <citation type="submission" date="2020-11" db="EMBL/GenBank/DDBJ databases">
        <authorList>
            <consortium name="DOE Joint Genome Institute"/>
            <person name="Ahrendt S."/>
            <person name="Riley R."/>
            <person name="Andreopoulos W."/>
            <person name="Labutti K."/>
            <person name="Pangilinan J."/>
            <person name="Ruiz-Duenas F.J."/>
            <person name="Barrasa J.M."/>
            <person name="Sanchez-Garcia M."/>
            <person name="Camarero S."/>
            <person name="Miyauchi S."/>
            <person name="Serrano A."/>
            <person name="Linde D."/>
            <person name="Babiker R."/>
            <person name="Drula E."/>
            <person name="Ayuso-Fernandez I."/>
            <person name="Pacheco R."/>
            <person name="Padilla G."/>
            <person name="Ferreira P."/>
            <person name="Barriuso J."/>
            <person name="Kellner H."/>
            <person name="Castanera R."/>
            <person name="Alfaro M."/>
            <person name="Ramirez L."/>
            <person name="Pisabarro A.G."/>
            <person name="Kuo A."/>
            <person name="Tritt A."/>
            <person name="Lipzen A."/>
            <person name="He G."/>
            <person name="Yan M."/>
            <person name="Ng V."/>
            <person name="Cullen D."/>
            <person name="Martin F."/>
            <person name="Rosso M.-N."/>
            <person name="Henrissat B."/>
            <person name="Hibbett D."/>
            <person name="Martinez A.T."/>
            <person name="Grigoriev I.V."/>
        </authorList>
    </citation>
    <scope>NUCLEOTIDE SEQUENCE</scope>
    <source>
        <strain evidence="9">ATCC 90797</strain>
    </source>
</reference>
<keyword evidence="5 8" id="KW-1133">Transmembrane helix</keyword>
<evidence type="ECO:0000313" key="9">
    <source>
        <dbReference type="EMBL" id="KAF9499902.1"/>
    </source>
</evidence>
<feature type="transmembrane region" description="Helical" evidence="8">
    <location>
        <begin position="149"/>
        <end position="169"/>
    </location>
</feature>
<feature type="transmembrane region" description="Helical" evidence="8">
    <location>
        <begin position="329"/>
        <end position="348"/>
    </location>
</feature>
<comment type="caution">
    <text evidence="9">The sequence shown here is derived from an EMBL/GenBank/DDBJ whole genome shotgun (WGS) entry which is preliminary data.</text>
</comment>
<dbReference type="Proteomes" id="UP000807025">
    <property type="component" value="Unassembled WGS sequence"/>
</dbReference>
<feature type="transmembrane region" description="Helical" evidence="8">
    <location>
        <begin position="523"/>
        <end position="544"/>
    </location>
</feature>
<evidence type="ECO:0000256" key="8">
    <source>
        <dbReference type="SAM" id="Phobius"/>
    </source>
</evidence>
<dbReference type="GO" id="GO:0016020">
    <property type="term" value="C:membrane"/>
    <property type="evidence" value="ECO:0007669"/>
    <property type="project" value="TreeGrafter"/>
</dbReference>
<sequence>MSSIHLQLQPFALDSCSPNSLRERRRSSIRPRVLFPKLFQGTNVNIHGRDEDSAVDDDVHEPIAQATRDGHLPIQYPSPLVNAHLSGYSTNAEPTRHQDTLPRLHYTSEPQTPSQTSPTASSKNSIVDIPPVVPVSPPERLAIRLAAGYFMYFMCGWGDGVTGAVIPYFERDFHLTPLTSSLLFAGSTVGFAAATVLVEWTSKVLSNARTSSRNRSFYPAIPWFSRTNLKGDIGALPAQGRYLAITYFSVLHASFFVLMGSSGGYPVLLLAYAFAAYARGIITAQLNLYFSTFSRPSLGYAYATWSFGGAISPLICQTIVAKGVPWNHFYYGSLVLSAFNTCFLVYSFRPTLKEFADDREAALGCTSDSEVKQSQRSLPLPISRQTSRMISDKAASPNALTQAVKLPYLWAVCIFSWLYCGSETTTQGFIVSYLLAVRSADRNTAGYVTSGFWGGITVGRLLWGRYNYKVTFARRKYIVLALLYMFVAASNFSSRRSDHSLVPVVALVMQLLIWFVNSNAGNAFSASMIGVVYGPIFPACLALANDLLPHEVHMVSMGIISAFASLGASLFPFFTGTIATVKGMQTLSYMTVAQGVVLVCIWYLFPSLAPGRT</sequence>
<dbReference type="GO" id="GO:0012505">
    <property type="term" value="C:endomembrane system"/>
    <property type="evidence" value="ECO:0007669"/>
    <property type="project" value="UniProtKB-SubCell"/>
</dbReference>
<dbReference type="EMBL" id="MU154530">
    <property type="protein sequence ID" value="KAF9499902.1"/>
    <property type="molecule type" value="Genomic_DNA"/>
</dbReference>
<dbReference type="InterPro" id="IPR051788">
    <property type="entry name" value="MFS_Transporter"/>
</dbReference>
<dbReference type="OrthoDB" id="413079at2759"/>
<keyword evidence="6 8" id="KW-0472">Membrane</keyword>